<dbReference type="Proteomes" id="UP000786811">
    <property type="component" value="Unassembled WGS sequence"/>
</dbReference>
<dbReference type="EMBL" id="CAJNRD030001118">
    <property type="protein sequence ID" value="CAG5084095.1"/>
    <property type="molecule type" value="Genomic_DNA"/>
</dbReference>
<gene>
    <name evidence="1" type="ORF">HICCMSTLAB_LOCUS4012</name>
</gene>
<organism evidence="1 2">
    <name type="scientific">Cotesia congregata</name>
    <name type="common">Parasitoid wasp</name>
    <name type="synonym">Apanteles congregatus</name>
    <dbReference type="NCBI Taxonomy" id="51543"/>
    <lineage>
        <taxon>Eukaryota</taxon>
        <taxon>Metazoa</taxon>
        <taxon>Ecdysozoa</taxon>
        <taxon>Arthropoda</taxon>
        <taxon>Hexapoda</taxon>
        <taxon>Insecta</taxon>
        <taxon>Pterygota</taxon>
        <taxon>Neoptera</taxon>
        <taxon>Endopterygota</taxon>
        <taxon>Hymenoptera</taxon>
        <taxon>Apocrita</taxon>
        <taxon>Ichneumonoidea</taxon>
        <taxon>Braconidae</taxon>
        <taxon>Microgastrinae</taxon>
        <taxon>Cotesia</taxon>
    </lineage>
</organism>
<reference evidence="1" key="1">
    <citation type="submission" date="2021-04" db="EMBL/GenBank/DDBJ databases">
        <authorList>
            <person name="Chebbi M.A.C M."/>
        </authorList>
    </citation>
    <scope>NUCLEOTIDE SEQUENCE</scope>
</reference>
<protein>
    <submittedName>
        <fullName evidence="1">Uncharacterized protein</fullName>
    </submittedName>
</protein>
<evidence type="ECO:0000313" key="1">
    <source>
        <dbReference type="EMBL" id="CAG5084095.1"/>
    </source>
</evidence>
<accession>A0A8J2HAC6</accession>
<sequence length="222" mass="25276">MPKQLLLKAELKIPILKGSSRKLNFGKPYYTYCVEGTVQEFTPPLNRDSQSHITYHHCFYPHSLPERAFQIPIHSWLPFRSFQLVPGYTYVTQGILYKRLIVFDNLISVFVGHKVKVNNVASERNHYAVVKSSVILKFADTIYTVFTLLLLYVSVSSNGGSNIFVDANPAQYIILEINTDSKKELDIKSNISAPLISNDRDIEAITNPVKAIKQKTDDLQRN</sequence>
<name>A0A8J2HAC6_COTCN</name>
<evidence type="ECO:0000313" key="2">
    <source>
        <dbReference type="Proteomes" id="UP000786811"/>
    </source>
</evidence>
<keyword evidence="2" id="KW-1185">Reference proteome</keyword>
<dbReference type="AlphaFoldDB" id="A0A8J2HAC6"/>
<comment type="caution">
    <text evidence="1">The sequence shown here is derived from an EMBL/GenBank/DDBJ whole genome shotgun (WGS) entry which is preliminary data.</text>
</comment>
<proteinExistence type="predicted"/>